<dbReference type="PANTHER" id="PTHR24320:SF148">
    <property type="entry name" value="NAD(P)-BINDING ROSSMANN-FOLD SUPERFAMILY PROTEIN"/>
    <property type="match status" value="1"/>
</dbReference>
<protein>
    <submittedName>
        <fullName evidence="4">SDR family NAD(P)-dependent oxidoreductase</fullName>
    </submittedName>
</protein>
<dbReference type="Gene3D" id="3.40.50.720">
    <property type="entry name" value="NAD(P)-binding Rossmann-like Domain"/>
    <property type="match status" value="1"/>
</dbReference>
<evidence type="ECO:0000256" key="2">
    <source>
        <dbReference type="ARBA" id="ARBA00023002"/>
    </source>
</evidence>
<comment type="caution">
    <text evidence="4">The sequence shown here is derived from an EMBL/GenBank/DDBJ whole genome shotgun (WGS) entry which is preliminary data.</text>
</comment>
<keyword evidence="2" id="KW-0560">Oxidoreductase</keyword>
<evidence type="ECO:0000256" key="1">
    <source>
        <dbReference type="ARBA" id="ARBA00006484"/>
    </source>
</evidence>
<name>A0ABN2JZ90_9ACTN</name>
<accession>A0ABN2JZ90</accession>
<reference evidence="4 5" key="1">
    <citation type="journal article" date="2019" name="Int. J. Syst. Evol. Microbiol.">
        <title>The Global Catalogue of Microorganisms (GCM) 10K type strain sequencing project: providing services to taxonomists for standard genome sequencing and annotation.</title>
        <authorList>
            <consortium name="The Broad Institute Genomics Platform"/>
            <consortium name="The Broad Institute Genome Sequencing Center for Infectious Disease"/>
            <person name="Wu L."/>
            <person name="Ma J."/>
        </authorList>
    </citation>
    <scope>NUCLEOTIDE SEQUENCE [LARGE SCALE GENOMIC DNA]</scope>
    <source>
        <strain evidence="4 5">JCM 13518</strain>
    </source>
</reference>
<comment type="similarity">
    <text evidence="1">Belongs to the short-chain dehydrogenases/reductases (SDR) family.</text>
</comment>
<organism evidence="4 5">
    <name type="scientific">Aeromicrobium alkaliterrae</name>
    <dbReference type="NCBI Taxonomy" id="302168"/>
    <lineage>
        <taxon>Bacteria</taxon>
        <taxon>Bacillati</taxon>
        <taxon>Actinomycetota</taxon>
        <taxon>Actinomycetes</taxon>
        <taxon>Propionibacteriales</taxon>
        <taxon>Nocardioidaceae</taxon>
        <taxon>Aeromicrobium</taxon>
    </lineage>
</organism>
<keyword evidence="5" id="KW-1185">Reference proteome</keyword>
<dbReference type="PRINTS" id="PR00081">
    <property type="entry name" value="GDHRDH"/>
</dbReference>
<feature type="region of interest" description="Disordered" evidence="3">
    <location>
        <begin position="263"/>
        <end position="288"/>
    </location>
</feature>
<proteinExistence type="inferred from homology"/>
<dbReference type="Proteomes" id="UP001501057">
    <property type="component" value="Unassembled WGS sequence"/>
</dbReference>
<dbReference type="PANTHER" id="PTHR24320">
    <property type="entry name" value="RETINOL DEHYDROGENASE"/>
    <property type="match status" value="1"/>
</dbReference>
<dbReference type="Pfam" id="PF00106">
    <property type="entry name" value="adh_short"/>
    <property type="match status" value="1"/>
</dbReference>
<dbReference type="NCBIfam" id="NF004846">
    <property type="entry name" value="PRK06197.1"/>
    <property type="match status" value="1"/>
</dbReference>
<evidence type="ECO:0000256" key="3">
    <source>
        <dbReference type="SAM" id="MobiDB-lite"/>
    </source>
</evidence>
<dbReference type="InterPro" id="IPR002347">
    <property type="entry name" value="SDR_fam"/>
</dbReference>
<gene>
    <name evidence="4" type="ORF">GCM10009710_25680</name>
</gene>
<sequence>MTWTTDDIGDLSGTRALITGVTGGLGGEIARELARHGASLVVTARDAAKAETTVAALRSEVPGVQVDVVELDLADLGSVARAADDVLARWDRIDLAINNAGIMIPPFRETVDGFELQIATNHLGHFAWNARLWPVLRDSSARVVAVSSVAHTTVHGIDLRSLTPEGSPRRYKRWQSYGESKLANLVFSQELHRRVTAAGLDVTSVAAHPGVASTELTKTGFSVGGGGPIGFLMHQGTHLVAQSARAGSLPVLQAATDPGLTGGEYLGPRGFRGMRGKPGPASMTRSARDPELARLLWETSERAAGADFTIA</sequence>
<dbReference type="RefSeq" id="WP_344202279.1">
    <property type="nucleotide sequence ID" value="NZ_BAAAME010000004.1"/>
</dbReference>
<evidence type="ECO:0000313" key="5">
    <source>
        <dbReference type="Proteomes" id="UP001501057"/>
    </source>
</evidence>
<dbReference type="InterPro" id="IPR036291">
    <property type="entry name" value="NAD(P)-bd_dom_sf"/>
</dbReference>
<dbReference type="EMBL" id="BAAAME010000004">
    <property type="protein sequence ID" value="GAA1744497.1"/>
    <property type="molecule type" value="Genomic_DNA"/>
</dbReference>
<dbReference type="SUPFAM" id="SSF51735">
    <property type="entry name" value="NAD(P)-binding Rossmann-fold domains"/>
    <property type="match status" value="1"/>
</dbReference>
<evidence type="ECO:0000313" key="4">
    <source>
        <dbReference type="EMBL" id="GAA1744497.1"/>
    </source>
</evidence>